<dbReference type="PROSITE" id="PS50109">
    <property type="entry name" value="HIS_KIN"/>
    <property type="match status" value="1"/>
</dbReference>
<feature type="domain" description="Histidine kinase" evidence="12">
    <location>
        <begin position="176"/>
        <end position="390"/>
    </location>
</feature>
<dbReference type="Proteomes" id="UP000306393">
    <property type="component" value="Unassembled WGS sequence"/>
</dbReference>
<comment type="subcellular location">
    <subcellularLocation>
        <location evidence="2">Membrane</location>
    </subcellularLocation>
</comment>
<evidence type="ECO:0000256" key="11">
    <source>
        <dbReference type="SAM" id="Phobius"/>
    </source>
</evidence>
<dbReference type="Gene3D" id="1.10.287.130">
    <property type="match status" value="1"/>
</dbReference>
<dbReference type="PRINTS" id="PR00344">
    <property type="entry name" value="BCTRLSENSOR"/>
</dbReference>
<proteinExistence type="predicted"/>
<dbReference type="Gene3D" id="6.10.340.10">
    <property type="match status" value="1"/>
</dbReference>
<evidence type="ECO:0000259" key="12">
    <source>
        <dbReference type="PROSITE" id="PS50109"/>
    </source>
</evidence>
<dbReference type="SMART" id="SM00387">
    <property type="entry name" value="HATPase_c"/>
    <property type="match status" value="1"/>
</dbReference>
<dbReference type="Proteomes" id="UP000661012">
    <property type="component" value="Unassembled WGS sequence"/>
</dbReference>
<keyword evidence="4" id="KW-0597">Phosphoprotein</keyword>
<dbReference type="PROSITE" id="PS50885">
    <property type="entry name" value="HAMP"/>
    <property type="match status" value="1"/>
</dbReference>
<evidence type="ECO:0000256" key="10">
    <source>
        <dbReference type="ARBA" id="ARBA00023136"/>
    </source>
</evidence>
<keyword evidence="6 11" id="KW-0812">Transmembrane</keyword>
<dbReference type="InterPro" id="IPR036097">
    <property type="entry name" value="HisK_dim/P_sf"/>
</dbReference>
<keyword evidence="10 11" id="KW-0472">Membrane</keyword>
<protein>
    <recommendedName>
        <fullName evidence="3">histidine kinase</fullName>
        <ecNumber evidence="3">2.7.13.3</ecNumber>
    </recommendedName>
</protein>
<evidence type="ECO:0000256" key="3">
    <source>
        <dbReference type="ARBA" id="ARBA00012438"/>
    </source>
</evidence>
<accession>A0A4U3FKK9</accession>
<dbReference type="Pfam" id="PF02518">
    <property type="entry name" value="HATPase_c"/>
    <property type="match status" value="1"/>
</dbReference>
<dbReference type="OrthoDB" id="9804645at2"/>
<comment type="caution">
    <text evidence="15">The sequence shown here is derived from an EMBL/GenBank/DDBJ whole genome shotgun (WGS) entry which is preliminary data.</text>
</comment>
<dbReference type="RefSeq" id="WP_137268762.1">
    <property type="nucleotide sequence ID" value="NZ_JACYNM010000005.1"/>
</dbReference>
<dbReference type="STRING" id="1219360.GCA_001571305_02254"/>
<keyword evidence="9" id="KW-0902">Two-component regulatory system</keyword>
<organism evidence="15 16">
    <name type="scientific">Erwinia persicina</name>
    <dbReference type="NCBI Taxonomy" id="55211"/>
    <lineage>
        <taxon>Bacteria</taxon>
        <taxon>Pseudomonadati</taxon>
        <taxon>Pseudomonadota</taxon>
        <taxon>Gammaproteobacteria</taxon>
        <taxon>Enterobacterales</taxon>
        <taxon>Erwiniaceae</taxon>
        <taxon>Erwinia</taxon>
    </lineage>
</organism>
<evidence type="ECO:0000256" key="2">
    <source>
        <dbReference type="ARBA" id="ARBA00004370"/>
    </source>
</evidence>
<dbReference type="InterPro" id="IPR003594">
    <property type="entry name" value="HATPase_dom"/>
</dbReference>
<dbReference type="InterPro" id="IPR050428">
    <property type="entry name" value="TCS_sensor_his_kinase"/>
</dbReference>
<comment type="catalytic activity">
    <reaction evidence="1">
        <text>ATP + protein L-histidine = ADP + protein N-phospho-L-histidine.</text>
        <dbReference type="EC" id="2.7.13.3"/>
    </reaction>
</comment>
<name>A0A4U3FKK9_9GAMM</name>
<dbReference type="EMBL" id="JACYNN010000005">
    <property type="protein sequence ID" value="MBD8106783.1"/>
    <property type="molecule type" value="Genomic_DNA"/>
</dbReference>
<evidence type="ECO:0000256" key="4">
    <source>
        <dbReference type="ARBA" id="ARBA00022553"/>
    </source>
</evidence>
<dbReference type="Pfam" id="PF00512">
    <property type="entry name" value="HisKA"/>
    <property type="match status" value="1"/>
</dbReference>
<dbReference type="GO" id="GO:0005886">
    <property type="term" value="C:plasma membrane"/>
    <property type="evidence" value="ECO:0007669"/>
    <property type="project" value="TreeGrafter"/>
</dbReference>
<dbReference type="CDD" id="cd00082">
    <property type="entry name" value="HisKA"/>
    <property type="match status" value="1"/>
</dbReference>
<sequence>MSQPKEQSLWRWICMRILALVMGSVVMIGFCMWLRFVIQKYWVLNRMPPAESQELAILLKNPERDVSRFHQLADAGFGISYSVPDITSSDWITLWVLILMAMPVIIVLGLRAARPLSEQFSRLATAARSVAHGEFGTRADTVENAPAELAQFTEDFNLMSRQLERYDRELRASHVAMAHELRSPLTAAMGRLQGMLDGVFAPDLTQLNMVMKQLQHLNRLTDELHLLSLADAGQLTFTLNTFDLVELLNERVAWIRPQAVAAAMSINVSAPAPAVFRGDPFRMGQVFTILLENAVRYAAEGKVLDIEIKPHLKGYLIAFTDRGPGVDAAFLPLMFERFTRAESSRARHSGGSGLGLSIARAICEASGGKLVASQPEHRGLTISLYLPFAIPEAGMKNQLN</sequence>
<evidence type="ECO:0000256" key="7">
    <source>
        <dbReference type="ARBA" id="ARBA00022777"/>
    </source>
</evidence>
<reference evidence="15 16" key="1">
    <citation type="journal article" date="2019" name="Sci. Rep.">
        <title>Differences in resource use lead to coexistence of seed-transmitted microbial populations.</title>
        <authorList>
            <person name="Torres-Cortes G."/>
            <person name="Garcia B.J."/>
            <person name="Compant S."/>
            <person name="Rezki S."/>
            <person name="Jones P."/>
            <person name="Preveaux A."/>
            <person name="Briand M."/>
            <person name="Roulet A."/>
            <person name="Bouchez O."/>
            <person name="Jacobson D."/>
            <person name="Barret M."/>
        </authorList>
    </citation>
    <scope>NUCLEOTIDE SEQUENCE [LARGE SCALE GENOMIC DNA]</scope>
    <source>
        <strain evidence="15 16">CFBP13511</strain>
    </source>
</reference>
<dbReference type="GO" id="GO:0000155">
    <property type="term" value="F:phosphorelay sensor kinase activity"/>
    <property type="evidence" value="ECO:0007669"/>
    <property type="project" value="InterPro"/>
</dbReference>
<feature type="transmembrane region" description="Helical" evidence="11">
    <location>
        <begin position="92"/>
        <end position="113"/>
    </location>
</feature>
<evidence type="ECO:0000256" key="8">
    <source>
        <dbReference type="ARBA" id="ARBA00022989"/>
    </source>
</evidence>
<dbReference type="InterPro" id="IPR003660">
    <property type="entry name" value="HAMP_dom"/>
</dbReference>
<dbReference type="SUPFAM" id="SSF47384">
    <property type="entry name" value="Homodimeric domain of signal transducing histidine kinase"/>
    <property type="match status" value="1"/>
</dbReference>
<dbReference type="InterPro" id="IPR005467">
    <property type="entry name" value="His_kinase_dom"/>
</dbReference>
<evidence type="ECO:0000256" key="1">
    <source>
        <dbReference type="ARBA" id="ARBA00000085"/>
    </source>
</evidence>
<dbReference type="CDD" id="cd06225">
    <property type="entry name" value="HAMP"/>
    <property type="match status" value="1"/>
</dbReference>
<keyword evidence="5" id="KW-0808">Transferase</keyword>
<dbReference type="InterPro" id="IPR004358">
    <property type="entry name" value="Sig_transdc_His_kin-like_C"/>
</dbReference>
<evidence type="ECO:0000313" key="15">
    <source>
        <dbReference type="EMBL" id="TKJ93722.1"/>
    </source>
</evidence>
<keyword evidence="8 11" id="KW-1133">Transmembrane helix</keyword>
<keyword evidence="7 15" id="KW-0418">Kinase</keyword>
<evidence type="ECO:0000259" key="13">
    <source>
        <dbReference type="PROSITE" id="PS50885"/>
    </source>
</evidence>
<keyword evidence="17" id="KW-1185">Reference proteome</keyword>
<dbReference type="EMBL" id="QGAC01000003">
    <property type="protein sequence ID" value="TKJ93722.1"/>
    <property type="molecule type" value="Genomic_DNA"/>
</dbReference>
<evidence type="ECO:0000256" key="9">
    <source>
        <dbReference type="ARBA" id="ARBA00023012"/>
    </source>
</evidence>
<feature type="domain" description="HAMP" evidence="13">
    <location>
        <begin position="114"/>
        <end position="168"/>
    </location>
</feature>
<feature type="transmembrane region" description="Helical" evidence="11">
    <location>
        <begin position="12"/>
        <end position="38"/>
    </location>
</feature>
<dbReference type="PANTHER" id="PTHR45436:SF5">
    <property type="entry name" value="SENSOR HISTIDINE KINASE TRCS"/>
    <property type="match status" value="1"/>
</dbReference>
<evidence type="ECO:0000313" key="16">
    <source>
        <dbReference type="Proteomes" id="UP000306393"/>
    </source>
</evidence>
<dbReference type="AlphaFoldDB" id="A0A4U3FKK9"/>
<evidence type="ECO:0000256" key="5">
    <source>
        <dbReference type="ARBA" id="ARBA00022679"/>
    </source>
</evidence>
<dbReference type="Gene3D" id="3.30.565.10">
    <property type="entry name" value="Histidine kinase-like ATPase, C-terminal domain"/>
    <property type="match status" value="1"/>
</dbReference>
<reference evidence="14 17" key="2">
    <citation type="journal article" date="2020" name="FEMS Microbiol. Ecol.">
        <title>Temporal dynamics of bacterial communities during seed development and maturation.</title>
        <authorList>
            <person name="Chesneau G."/>
            <person name="Torres-Cortes G."/>
            <person name="Briand M."/>
            <person name="Darrasse A."/>
            <person name="Preveaux A."/>
            <person name="Marais C."/>
            <person name="Jacques M.A."/>
            <person name="Shade A."/>
            <person name="Barret M."/>
        </authorList>
    </citation>
    <scope>NUCLEOTIDE SEQUENCE [LARGE SCALE GENOMIC DNA]</scope>
    <source>
        <strain evidence="14 17">CFBP13732</strain>
    </source>
</reference>
<dbReference type="EC" id="2.7.13.3" evidence="3"/>
<dbReference type="SMART" id="SM00304">
    <property type="entry name" value="HAMP"/>
    <property type="match status" value="1"/>
</dbReference>
<evidence type="ECO:0000313" key="14">
    <source>
        <dbReference type="EMBL" id="MBD8106783.1"/>
    </source>
</evidence>
<evidence type="ECO:0000256" key="6">
    <source>
        <dbReference type="ARBA" id="ARBA00022692"/>
    </source>
</evidence>
<dbReference type="InterPro" id="IPR003661">
    <property type="entry name" value="HisK_dim/P_dom"/>
</dbReference>
<evidence type="ECO:0000313" key="17">
    <source>
        <dbReference type="Proteomes" id="UP000661012"/>
    </source>
</evidence>
<dbReference type="SUPFAM" id="SSF55874">
    <property type="entry name" value="ATPase domain of HSP90 chaperone/DNA topoisomerase II/histidine kinase"/>
    <property type="match status" value="1"/>
</dbReference>
<dbReference type="InterPro" id="IPR036890">
    <property type="entry name" value="HATPase_C_sf"/>
</dbReference>
<gene>
    <name evidence="15" type="ORF">EpCFBP13511_03940</name>
    <name evidence="14" type="ORF">IFT93_10145</name>
</gene>
<dbReference type="SMART" id="SM00388">
    <property type="entry name" value="HisKA"/>
    <property type="match status" value="1"/>
</dbReference>
<dbReference type="PANTHER" id="PTHR45436">
    <property type="entry name" value="SENSOR HISTIDINE KINASE YKOH"/>
    <property type="match status" value="1"/>
</dbReference>